<keyword evidence="2" id="KW-1185">Reference proteome</keyword>
<reference evidence="1" key="1">
    <citation type="submission" date="2023-03" db="EMBL/GenBank/DDBJ databases">
        <title>Massive genome expansion in bonnet fungi (Mycena s.s.) driven by repeated elements and novel gene families across ecological guilds.</title>
        <authorList>
            <consortium name="Lawrence Berkeley National Laboratory"/>
            <person name="Harder C.B."/>
            <person name="Miyauchi S."/>
            <person name="Viragh M."/>
            <person name="Kuo A."/>
            <person name="Thoen E."/>
            <person name="Andreopoulos B."/>
            <person name="Lu D."/>
            <person name="Skrede I."/>
            <person name="Drula E."/>
            <person name="Henrissat B."/>
            <person name="Morin E."/>
            <person name="Kohler A."/>
            <person name="Barry K."/>
            <person name="LaButti K."/>
            <person name="Morin E."/>
            <person name="Salamov A."/>
            <person name="Lipzen A."/>
            <person name="Mereny Z."/>
            <person name="Hegedus B."/>
            <person name="Baldrian P."/>
            <person name="Stursova M."/>
            <person name="Weitz H."/>
            <person name="Taylor A."/>
            <person name="Grigoriev I.V."/>
            <person name="Nagy L.G."/>
            <person name="Martin F."/>
            <person name="Kauserud H."/>
        </authorList>
    </citation>
    <scope>NUCLEOTIDE SEQUENCE</scope>
    <source>
        <strain evidence="1">CBHHK188m</strain>
    </source>
</reference>
<protein>
    <recommendedName>
        <fullName evidence="3">MYND-type domain-containing protein</fullName>
    </recommendedName>
</protein>
<dbReference type="AlphaFoldDB" id="A0AAD7N3I1"/>
<accession>A0AAD7N3I1</accession>
<dbReference type="SUPFAM" id="SSF50965">
    <property type="entry name" value="Galactose oxidase, central domain"/>
    <property type="match status" value="1"/>
</dbReference>
<dbReference type="Gene3D" id="2.120.10.80">
    <property type="entry name" value="Kelch-type beta propeller"/>
    <property type="match status" value="2"/>
</dbReference>
<dbReference type="InterPro" id="IPR011043">
    <property type="entry name" value="Gal_Oxase/kelch_b-propeller"/>
</dbReference>
<comment type="caution">
    <text evidence="1">The sequence shown here is derived from an EMBL/GenBank/DDBJ whole genome shotgun (WGS) entry which is preliminary data.</text>
</comment>
<organism evidence="1 2">
    <name type="scientific">Mycena maculata</name>
    <dbReference type="NCBI Taxonomy" id="230809"/>
    <lineage>
        <taxon>Eukaryota</taxon>
        <taxon>Fungi</taxon>
        <taxon>Dikarya</taxon>
        <taxon>Basidiomycota</taxon>
        <taxon>Agaricomycotina</taxon>
        <taxon>Agaricomycetes</taxon>
        <taxon>Agaricomycetidae</taxon>
        <taxon>Agaricales</taxon>
        <taxon>Marasmiineae</taxon>
        <taxon>Mycenaceae</taxon>
        <taxon>Mycena</taxon>
    </lineage>
</organism>
<dbReference type="InterPro" id="IPR015915">
    <property type="entry name" value="Kelch-typ_b-propeller"/>
</dbReference>
<evidence type="ECO:0000313" key="1">
    <source>
        <dbReference type="EMBL" id="KAJ7744035.1"/>
    </source>
</evidence>
<evidence type="ECO:0008006" key="3">
    <source>
        <dbReference type="Google" id="ProtNLM"/>
    </source>
</evidence>
<sequence length="664" mass="74389">MALHAELVAASRDALRNTPMSGHEDLFVQCFMIRDEADKLLKEKKYQDACVNYLKGATLMLGRNLPTEPNAPFNLVEYERLDTSWALSDTMAFLNGAAECLAKLRKYKQALWLAAEVEVIIRNVQIEHTRENPSFEWFDFSLQLSAFYLQRLRARVTSEKIFRDLGNTGAANERRWHSTTLVPHHIETPEMRKIHPIRQNDPVYELRHPDPKLVATLTVTDPALQVLGSWKKIPIKKGSGMTSRMGFASFVFEGHLYILGGEKYLSGPWYRDFWYIDLNALDEWRPLPSYPVPKSVTGKLVGFSMVVHGDSAYLFTGRKEVDIFNLRTHAWTSMFASFAGGQPWPYPESNIIDYTMHCVRGKIYVFGGAHDLSPVGCTLLMELDIASRMWTRLSGTAQPRTASYAGPGPRRLAGSWVGKDQNTLFVLYGLADRGAAQIAKKPHSALNSYAHDDLWAWDIAAGAWTQRRLLGNTPSPRAEMACTYNAALDKVIIFGGYSPTAPSHFPSADQSVYVFSYYGDTFLYGTDAAGSSAAASWTHVLTRGFPTYRAQAHLVADPATGRTFLIGGYVNAEYVPSRSEHESRSFGDMWELRLNLPGGHFAAVDVEDEARTASVGPWQRCFTCGSAGPWKKCGGACKGQAFFCDSRCLRDGWKEHKVKHKCRK</sequence>
<dbReference type="Proteomes" id="UP001215280">
    <property type="component" value="Unassembled WGS sequence"/>
</dbReference>
<dbReference type="Pfam" id="PF24681">
    <property type="entry name" value="Kelch_KLHDC2_KLHL20_DRC7"/>
    <property type="match status" value="1"/>
</dbReference>
<dbReference type="PANTHER" id="PTHR23244">
    <property type="entry name" value="KELCH REPEAT DOMAIN"/>
    <property type="match status" value="1"/>
</dbReference>
<gene>
    <name evidence="1" type="ORF">DFH07DRAFT_890558</name>
</gene>
<proteinExistence type="predicted"/>
<dbReference type="PANTHER" id="PTHR23244:SF471">
    <property type="entry name" value="GUANINE NUCLEOTIDE-BINDING PROTEIN SUBUNIT BETA 1-RELATED"/>
    <property type="match status" value="1"/>
</dbReference>
<evidence type="ECO:0000313" key="2">
    <source>
        <dbReference type="Proteomes" id="UP001215280"/>
    </source>
</evidence>
<dbReference type="EMBL" id="JARJLG010000109">
    <property type="protein sequence ID" value="KAJ7744035.1"/>
    <property type="molecule type" value="Genomic_DNA"/>
</dbReference>
<name>A0AAD7N3I1_9AGAR</name>